<dbReference type="RefSeq" id="WP_113894753.1">
    <property type="nucleotide sequence ID" value="NZ_JANJGA010000013.1"/>
</dbReference>
<dbReference type="InterPro" id="IPR010065">
    <property type="entry name" value="AA_ABC_transptr_permease_3TM"/>
</dbReference>
<proteinExistence type="inferred from homology"/>
<evidence type="ECO:0000256" key="1">
    <source>
        <dbReference type="ARBA" id="ARBA00004429"/>
    </source>
</evidence>
<keyword evidence="11" id="KW-1185">Reference proteome</keyword>
<dbReference type="SUPFAM" id="SSF161098">
    <property type="entry name" value="MetI-like"/>
    <property type="match status" value="1"/>
</dbReference>
<comment type="similarity">
    <text evidence="2">Belongs to the binding-protein-dependent transport system permease family. HisMQ subfamily.</text>
</comment>
<dbReference type="InterPro" id="IPR043429">
    <property type="entry name" value="ArtM/GltK/GlnP/TcyL/YhdX-like"/>
</dbReference>
<dbReference type="Pfam" id="PF00528">
    <property type="entry name" value="BPD_transp_1"/>
    <property type="match status" value="1"/>
</dbReference>
<keyword evidence="6 8" id="KW-1133">Transmembrane helix</keyword>
<dbReference type="GO" id="GO:0043190">
    <property type="term" value="C:ATP-binding cassette (ABC) transporter complex"/>
    <property type="evidence" value="ECO:0007669"/>
    <property type="project" value="InterPro"/>
</dbReference>
<dbReference type="OrthoDB" id="92598at2"/>
<keyword evidence="3 8" id="KW-0813">Transport</keyword>
<dbReference type="InterPro" id="IPR000515">
    <property type="entry name" value="MetI-like"/>
</dbReference>
<evidence type="ECO:0000256" key="5">
    <source>
        <dbReference type="ARBA" id="ARBA00022692"/>
    </source>
</evidence>
<evidence type="ECO:0000256" key="6">
    <source>
        <dbReference type="ARBA" id="ARBA00022989"/>
    </source>
</evidence>
<evidence type="ECO:0000313" key="10">
    <source>
        <dbReference type="EMBL" id="RBQ28673.1"/>
    </source>
</evidence>
<dbReference type="NCBIfam" id="TIGR01726">
    <property type="entry name" value="HEQRo_perm_3TM"/>
    <property type="match status" value="1"/>
</dbReference>
<evidence type="ECO:0000256" key="7">
    <source>
        <dbReference type="ARBA" id="ARBA00023136"/>
    </source>
</evidence>
<keyword evidence="5 8" id="KW-0812">Transmembrane</keyword>
<dbReference type="PANTHER" id="PTHR30614">
    <property type="entry name" value="MEMBRANE COMPONENT OF AMINO ACID ABC TRANSPORTER"/>
    <property type="match status" value="1"/>
</dbReference>
<dbReference type="GO" id="GO:0006865">
    <property type="term" value="P:amino acid transport"/>
    <property type="evidence" value="ECO:0007669"/>
    <property type="project" value="TreeGrafter"/>
</dbReference>
<dbReference type="PROSITE" id="PS50928">
    <property type="entry name" value="ABC_TM1"/>
    <property type="match status" value="1"/>
</dbReference>
<dbReference type="EMBL" id="PDKB01000013">
    <property type="protein sequence ID" value="RBQ28673.1"/>
    <property type="molecule type" value="Genomic_DNA"/>
</dbReference>
<feature type="domain" description="ABC transmembrane type-1" evidence="9">
    <location>
        <begin position="22"/>
        <end position="216"/>
    </location>
</feature>
<protein>
    <submittedName>
        <fullName evidence="10">Amino acid ABC transporter permease</fullName>
    </submittedName>
</protein>
<evidence type="ECO:0000259" key="9">
    <source>
        <dbReference type="PROSITE" id="PS50928"/>
    </source>
</evidence>
<comment type="caution">
    <text evidence="10">The sequence shown here is derived from an EMBL/GenBank/DDBJ whole genome shotgun (WGS) entry which is preliminary data.</text>
</comment>
<feature type="transmembrane region" description="Helical" evidence="8">
    <location>
        <begin position="193"/>
        <end position="212"/>
    </location>
</feature>
<feature type="transmembrane region" description="Helical" evidence="8">
    <location>
        <begin position="60"/>
        <end position="81"/>
    </location>
</feature>
<keyword evidence="7 8" id="KW-0472">Membrane</keyword>
<dbReference type="AlphaFoldDB" id="A0A366MS41"/>
<comment type="subcellular location">
    <subcellularLocation>
        <location evidence="1">Cell inner membrane</location>
        <topology evidence="1">Multi-pass membrane protein</topology>
    </subcellularLocation>
    <subcellularLocation>
        <location evidence="8">Cell membrane</location>
        <topology evidence="8">Multi-pass membrane protein</topology>
    </subcellularLocation>
</comment>
<dbReference type="InterPro" id="IPR035906">
    <property type="entry name" value="MetI-like_sf"/>
</dbReference>
<dbReference type="CDD" id="cd06261">
    <property type="entry name" value="TM_PBP2"/>
    <property type="match status" value="1"/>
</dbReference>
<reference evidence="10 11" key="1">
    <citation type="submission" date="2017-10" db="EMBL/GenBank/DDBJ databases">
        <title>Genomics of the genus Arcobacter.</title>
        <authorList>
            <person name="Perez-Cataluna A."/>
            <person name="Figueras M.J."/>
        </authorList>
    </citation>
    <scope>NUCLEOTIDE SEQUENCE [LARGE SCALE GENOMIC DNA]</scope>
    <source>
        <strain evidence="10 11">CECT 9230</strain>
    </source>
</reference>
<evidence type="ECO:0000256" key="2">
    <source>
        <dbReference type="ARBA" id="ARBA00010072"/>
    </source>
</evidence>
<feature type="transmembrane region" description="Helical" evidence="8">
    <location>
        <begin position="26"/>
        <end position="48"/>
    </location>
</feature>
<dbReference type="Gene3D" id="1.10.3720.10">
    <property type="entry name" value="MetI-like"/>
    <property type="match status" value="1"/>
</dbReference>
<dbReference type="GO" id="GO:0022857">
    <property type="term" value="F:transmembrane transporter activity"/>
    <property type="evidence" value="ECO:0007669"/>
    <property type="project" value="InterPro"/>
</dbReference>
<gene>
    <name evidence="10" type="ORF">CRU91_08235</name>
</gene>
<sequence length="225" mass="25760">MQNMGIELIFQGNNLLRILEGTLNTMYIAFISIFLSLIFGVIFGIIYTSKNKIIRFFCRFYLEVFRIIPILVLLFLFYFVVPSLFDIDISGEFVAIYVFVLWGIAEIGDITRGAMESIPKHNSDVALALGFNKVQLYIFVLIPLSFKRVLPGVINLTTRMIKTTSLVIMIGVVDVVKVGQQIIESNILKVPDAAFWIYGFIFVIYFIICYPLSKVAKVLENRWNK</sequence>
<feature type="transmembrane region" description="Helical" evidence="8">
    <location>
        <begin position="87"/>
        <end position="105"/>
    </location>
</feature>
<name>A0A366MS41_9BACT</name>
<accession>A0A366MS41</accession>
<evidence type="ECO:0000256" key="8">
    <source>
        <dbReference type="RuleBase" id="RU363032"/>
    </source>
</evidence>
<organism evidence="10 11">
    <name type="scientific">Aliarcobacter vitoriensis</name>
    <dbReference type="NCBI Taxonomy" id="2011099"/>
    <lineage>
        <taxon>Bacteria</taxon>
        <taxon>Pseudomonadati</taxon>
        <taxon>Campylobacterota</taxon>
        <taxon>Epsilonproteobacteria</taxon>
        <taxon>Campylobacterales</taxon>
        <taxon>Arcobacteraceae</taxon>
        <taxon>Aliarcobacter</taxon>
    </lineage>
</organism>
<evidence type="ECO:0000313" key="11">
    <source>
        <dbReference type="Proteomes" id="UP000252669"/>
    </source>
</evidence>
<dbReference type="PANTHER" id="PTHR30614:SF36">
    <property type="entry name" value="ABC TRANSPORTER MEMBRANE-SPANNING PERMEASE-GLUTAMINE TRANSPORT"/>
    <property type="match status" value="1"/>
</dbReference>
<keyword evidence="4" id="KW-1003">Cell membrane</keyword>
<evidence type="ECO:0000256" key="3">
    <source>
        <dbReference type="ARBA" id="ARBA00022448"/>
    </source>
</evidence>
<dbReference type="Proteomes" id="UP000252669">
    <property type="component" value="Unassembled WGS sequence"/>
</dbReference>
<evidence type="ECO:0000256" key="4">
    <source>
        <dbReference type="ARBA" id="ARBA00022475"/>
    </source>
</evidence>